<dbReference type="SUPFAM" id="SSF52833">
    <property type="entry name" value="Thioredoxin-like"/>
    <property type="match status" value="1"/>
</dbReference>
<reference evidence="3 4" key="1">
    <citation type="submission" date="2018-11" db="EMBL/GenBank/DDBJ databases">
        <authorList>
            <person name="Zhou Z."/>
            <person name="Wang G."/>
        </authorList>
    </citation>
    <scope>NUCLEOTIDE SEQUENCE [LARGE SCALE GENOMIC DNA]</scope>
    <source>
        <strain evidence="3 4">KCTC42998</strain>
    </source>
</reference>
<evidence type="ECO:0000256" key="2">
    <source>
        <dbReference type="SAM" id="SignalP"/>
    </source>
</evidence>
<accession>A0A3P1CXK6</accession>
<keyword evidence="4" id="KW-1185">Reference proteome</keyword>
<organism evidence="3 4">
    <name type="scientific">Larkinella knui</name>
    <dbReference type="NCBI Taxonomy" id="2025310"/>
    <lineage>
        <taxon>Bacteria</taxon>
        <taxon>Pseudomonadati</taxon>
        <taxon>Bacteroidota</taxon>
        <taxon>Cytophagia</taxon>
        <taxon>Cytophagales</taxon>
        <taxon>Spirosomataceae</taxon>
        <taxon>Larkinella</taxon>
    </lineage>
</organism>
<protein>
    <submittedName>
        <fullName evidence="3">Thioredoxin family protein</fullName>
    </submittedName>
</protein>
<dbReference type="RefSeq" id="WP_124904796.1">
    <property type="nucleotide sequence ID" value="NZ_RQJP01000001.1"/>
</dbReference>
<dbReference type="Proteomes" id="UP000274271">
    <property type="component" value="Unassembled WGS sequence"/>
</dbReference>
<feature type="region of interest" description="Disordered" evidence="1">
    <location>
        <begin position="382"/>
        <end position="401"/>
    </location>
</feature>
<feature type="signal peptide" evidence="2">
    <location>
        <begin position="1"/>
        <end position="24"/>
    </location>
</feature>
<gene>
    <name evidence="3" type="ORF">EHT87_05925</name>
</gene>
<evidence type="ECO:0000313" key="3">
    <source>
        <dbReference type="EMBL" id="RRB17816.1"/>
    </source>
</evidence>
<name>A0A3P1CXK6_9BACT</name>
<dbReference type="OrthoDB" id="922811at2"/>
<sequence length="401" mass="44928">MNRKFFNAILVVVWLTLGSAAAQAQGVQFRTGALNAVFEAARKAKKPVFVEVYSETCHVCQSFIPTFAEPKVGKFYNSRFISTKIDISSKSTLAFLDKNHLFVPSLPLFLYMDAAGNLMHMAMSNNSADEVIRHGTTALSPAIRASSMHKRYEEGERSPNFLIDYGMYARVTRDTATNIRVMNEYATRQTATTYTNPTNWLVLQKLILDVDNPLFQYLMGHLDQFIRTNGAEQVKTVAENILMSSLYSSRGNLYPAAKISSIRNQLQQIGIEGRVASNRTLLPEVNAYFRAGQATKAASRMDDHIAQNQFSTPEYLYVIRLFNRKSPDASDAPTVARWAMKAIAQAKSPAEQADLYFELAEVYRRGGKTAEALKAAQKSNELAKTARMDTKRNTEQIGRLK</sequence>
<dbReference type="AlphaFoldDB" id="A0A3P1CXK6"/>
<feature type="chain" id="PRO_5018164100" evidence="2">
    <location>
        <begin position="25"/>
        <end position="401"/>
    </location>
</feature>
<dbReference type="Gene3D" id="3.40.30.10">
    <property type="entry name" value="Glutaredoxin"/>
    <property type="match status" value="1"/>
</dbReference>
<keyword evidence="2" id="KW-0732">Signal</keyword>
<evidence type="ECO:0000313" key="4">
    <source>
        <dbReference type="Proteomes" id="UP000274271"/>
    </source>
</evidence>
<evidence type="ECO:0000256" key="1">
    <source>
        <dbReference type="SAM" id="MobiDB-lite"/>
    </source>
</evidence>
<feature type="compositionally biased region" description="Basic and acidic residues" evidence="1">
    <location>
        <begin position="384"/>
        <end position="394"/>
    </location>
</feature>
<proteinExistence type="predicted"/>
<dbReference type="SUPFAM" id="SSF48452">
    <property type="entry name" value="TPR-like"/>
    <property type="match status" value="1"/>
</dbReference>
<dbReference type="EMBL" id="RQJP01000001">
    <property type="protein sequence ID" value="RRB17816.1"/>
    <property type="molecule type" value="Genomic_DNA"/>
</dbReference>
<comment type="caution">
    <text evidence="3">The sequence shown here is derived from an EMBL/GenBank/DDBJ whole genome shotgun (WGS) entry which is preliminary data.</text>
</comment>
<dbReference type="Pfam" id="PF13899">
    <property type="entry name" value="Thioredoxin_7"/>
    <property type="match status" value="1"/>
</dbReference>
<dbReference type="InterPro" id="IPR036249">
    <property type="entry name" value="Thioredoxin-like_sf"/>
</dbReference>
<dbReference type="InterPro" id="IPR011990">
    <property type="entry name" value="TPR-like_helical_dom_sf"/>
</dbReference>